<name>A0A1F6TGU9_9PROT</name>
<evidence type="ECO:0000256" key="8">
    <source>
        <dbReference type="RuleBase" id="RU361139"/>
    </source>
</evidence>
<dbReference type="Gene3D" id="3.40.50.970">
    <property type="match status" value="1"/>
</dbReference>
<dbReference type="CDD" id="cd02000">
    <property type="entry name" value="TPP_E1_PDC_ADC_BCADC"/>
    <property type="match status" value="1"/>
</dbReference>
<organism evidence="10 11">
    <name type="scientific">Candidatus Muproteobacteria bacterium RBG_16_65_31</name>
    <dbReference type="NCBI Taxonomy" id="1817759"/>
    <lineage>
        <taxon>Bacteria</taxon>
        <taxon>Pseudomonadati</taxon>
        <taxon>Pseudomonadota</taxon>
        <taxon>Candidatus Muproteobacteria</taxon>
    </lineage>
</organism>
<keyword evidence="7 8" id="KW-0670">Pyruvate</keyword>
<dbReference type="GO" id="GO:0006086">
    <property type="term" value="P:pyruvate decarboxylation to acetyl-CoA"/>
    <property type="evidence" value="ECO:0007669"/>
    <property type="project" value="InterPro"/>
</dbReference>
<dbReference type="Pfam" id="PF00676">
    <property type="entry name" value="E1_dh"/>
    <property type="match status" value="1"/>
</dbReference>
<sequence>MKPADQKRLLREMIFYRRFEERCFEAYMEHKIGGFLHLYVGQEAVATGVLEMARVKHDYIITGYRDHIHAIKTGAPAREVMAELYGKETGSSRGRGGSMHIFDPTVNFMGGYALVGQPFPLAAGLALACKHKGTDQIAICFLGEGANNQGTFHETMNMASVWKLPVLFVCENNRYAIGTRVDRSTAVVDQYKRVCGYNIPSSQHDGQDIEVVMESAKKAVDHVRGGKGPYFIEYLTYRYRGHSMSDKTALYRSKDEERQWQERDPIRIYDRKLKQAGVVTDADIKAMEQEIDAMIENDIVKFAEESPAPRVEDLNKYVLDDNPDPRWIGPLQNSY</sequence>
<dbReference type="SUPFAM" id="SSF52518">
    <property type="entry name" value="Thiamin diphosphate-binding fold (THDP-binding)"/>
    <property type="match status" value="1"/>
</dbReference>
<dbReference type="InterPro" id="IPR001017">
    <property type="entry name" value="DH_E1"/>
</dbReference>
<evidence type="ECO:0000256" key="5">
    <source>
        <dbReference type="ARBA" id="ARBA00023002"/>
    </source>
</evidence>
<accession>A0A1F6TGU9</accession>
<dbReference type="GO" id="GO:0004739">
    <property type="term" value="F:pyruvate dehydrogenase (acetyl-transferring) activity"/>
    <property type="evidence" value="ECO:0007669"/>
    <property type="project" value="UniProtKB-UniRule"/>
</dbReference>
<gene>
    <name evidence="8" type="primary">pdhA</name>
    <name evidence="10" type="ORF">A2V92_00760</name>
</gene>
<keyword evidence="6 8" id="KW-0786">Thiamine pyrophosphate</keyword>
<proteinExistence type="predicted"/>
<comment type="subunit">
    <text evidence="2 8">Heterodimer of an alpha and a beta chain.</text>
</comment>
<comment type="cofactor">
    <cofactor evidence="1 8">
        <name>thiamine diphosphate</name>
        <dbReference type="ChEBI" id="CHEBI:58937"/>
    </cofactor>
</comment>
<dbReference type="EC" id="1.2.4.1" evidence="3 8"/>
<reference evidence="10 11" key="1">
    <citation type="journal article" date="2016" name="Nat. Commun.">
        <title>Thousands of microbial genomes shed light on interconnected biogeochemical processes in an aquifer system.</title>
        <authorList>
            <person name="Anantharaman K."/>
            <person name="Brown C.T."/>
            <person name="Hug L.A."/>
            <person name="Sharon I."/>
            <person name="Castelle C.J."/>
            <person name="Probst A.J."/>
            <person name="Thomas B.C."/>
            <person name="Singh A."/>
            <person name="Wilkins M.J."/>
            <person name="Karaoz U."/>
            <person name="Brodie E.L."/>
            <person name="Williams K.H."/>
            <person name="Hubbard S.S."/>
            <person name="Banfield J.F."/>
        </authorList>
    </citation>
    <scope>NUCLEOTIDE SEQUENCE [LARGE SCALE GENOMIC DNA]</scope>
</reference>
<evidence type="ECO:0000256" key="4">
    <source>
        <dbReference type="ARBA" id="ARBA00014159"/>
    </source>
</evidence>
<feature type="domain" description="Dehydrogenase E1 component" evidence="9">
    <location>
        <begin position="12"/>
        <end position="311"/>
    </location>
</feature>
<dbReference type="EMBL" id="MFST01000056">
    <property type="protein sequence ID" value="OGI44295.1"/>
    <property type="molecule type" value="Genomic_DNA"/>
</dbReference>
<dbReference type="AlphaFoldDB" id="A0A1F6TGU9"/>
<evidence type="ECO:0000256" key="7">
    <source>
        <dbReference type="ARBA" id="ARBA00023317"/>
    </source>
</evidence>
<dbReference type="PANTHER" id="PTHR11516">
    <property type="entry name" value="PYRUVATE DEHYDROGENASE E1 COMPONENT, ALPHA SUBUNIT BACTERIAL AND ORGANELLAR"/>
    <property type="match status" value="1"/>
</dbReference>
<dbReference type="Proteomes" id="UP000179344">
    <property type="component" value="Unassembled WGS sequence"/>
</dbReference>
<dbReference type="NCBIfam" id="TIGR03182">
    <property type="entry name" value="PDH_E1_alph_y"/>
    <property type="match status" value="1"/>
</dbReference>
<evidence type="ECO:0000256" key="6">
    <source>
        <dbReference type="ARBA" id="ARBA00023052"/>
    </source>
</evidence>
<evidence type="ECO:0000256" key="2">
    <source>
        <dbReference type="ARBA" id="ARBA00011870"/>
    </source>
</evidence>
<evidence type="ECO:0000313" key="10">
    <source>
        <dbReference type="EMBL" id="OGI44295.1"/>
    </source>
</evidence>
<dbReference type="PANTHER" id="PTHR11516:SF60">
    <property type="entry name" value="PYRUVATE DEHYDROGENASE E1 COMPONENT SUBUNIT ALPHA"/>
    <property type="match status" value="1"/>
</dbReference>
<comment type="function">
    <text evidence="8">The pyruvate dehydrogenase complex catalyzes the overall conversion of pyruvate to acetyl-CoA and CO(2).</text>
</comment>
<keyword evidence="5 8" id="KW-0560">Oxidoreductase</keyword>
<protein>
    <recommendedName>
        <fullName evidence="4 8">Pyruvate dehydrogenase E1 component subunit alpha</fullName>
        <ecNumber evidence="3 8">1.2.4.1</ecNumber>
    </recommendedName>
</protein>
<dbReference type="InterPro" id="IPR017597">
    <property type="entry name" value="Pyrv_DH_E1_asu_subgrp-y"/>
</dbReference>
<evidence type="ECO:0000313" key="11">
    <source>
        <dbReference type="Proteomes" id="UP000179344"/>
    </source>
</evidence>
<evidence type="ECO:0000256" key="3">
    <source>
        <dbReference type="ARBA" id="ARBA00012281"/>
    </source>
</evidence>
<dbReference type="InterPro" id="IPR050642">
    <property type="entry name" value="PDH_E1_Alpha_Subunit"/>
</dbReference>
<dbReference type="InterPro" id="IPR029061">
    <property type="entry name" value="THDP-binding"/>
</dbReference>
<comment type="catalytic activity">
    <reaction evidence="8">
        <text>N(6)-[(R)-lipoyl]-L-lysyl-[protein] + pyruvate + H(+) = N(6)-[(R)-S(8)-acetyldihydrolipoyl]-L-lysyl-[protein] + CO2</text>
        <dbReference type="Rhea" id="RHEA:19189"/>
        <dbReference type="Rhea" id="RHEA-COMP:10474"/>
        <dbReference type="Rhea" id="RHEA-COMP:10478"/>
        <dbReference type="ChEBI" id="CHEBI:15361"/>
        <dbReference type="ChEBI" id="CHEBI:15378"/>
        <dbReference type="ChEBI" id="CHEBI:16526"/>
        <dbReference type="ChEBI" id="CHEBI:83099"/>
        <dbReference type="ChEBI" id="CHEBI:83111"/>
        <dbReference type="EC" id="1.2.4.1"/>
    </reaction>
</comment>
<evidence type="ECO:0000259" key="9">
    <source>
        <dbReference type="Pfam" id="PF00676"/>
    </source>
</evidence>
<evidence type="ECO:0000256" key="1">
    <source>
        <dbReference type="ARBA" id="ARBA00001964"/>
    </source>
</evidence>
<comment type="caution">
    <text evidence="10">The sequence shown here is derived from an EMBL/GenBank/DDBJ whole genome shotgun (WGS) entry which is preliminary data.</text>
</comment>